<gene>
    <name evidence="1" type="ORF">EVAR_95208_1</name>
</gene>
<sequence>MRRTVRLVAACIQNCEIVDSGCDPFSTLAPPLRLQDTSLYVSSEKAYNKCTSMMTNTRLYCDVVMNNTPNSKIRNNHKQRIES</sequence>
<keyword evidence="2" id="KW-1185">Reference proteome</keyword>
<dbReference type="Proteomes" id="UP000299102">
    <property type="component" value="Unassembled WGS sequence"/>
</dbReference>
<dbReference type="EMBL" id="BGZK01000343">
    <property type="protein sequence ID" value="GBP38081.1"/>
    <property type="molecule type" value="Genomic_DNA"/>
</dbReference>
<protein>
    <submittedName>
        <fullName evidence="1">Uncharacterized protein</fullName>
    </submittedName>
</protein>
<comment type="caution">
    <text evidence="1">The sequence shown here is derived from an EMBL/GenBank/DDBJ whole genome shotgun (WGS) entry which is preliminary data.</text>
</comment>
<accession>A0A4C1VHW4</accession>
<organism evidence="1 2">
    <name type="scientific">Eumeta variegata</name>
    <name type="common">Bagworm moth</name>
    <name type="synonym">Eumeta japonica</name>
    <dbReference type="NCBI Taxonomy" id="151549"/>
    <lineage>
        <taxon>Eukaryota</taxon>
        <taxon>Metazoa</taxon>
        <taxon>Ecdysozoa</taxon>
        <taxon>Arthropoda</taxon>
        <taxon>Hexapoda</taxon>
        <taxon>Insecta</taxon>
        <taxon>Pterygota</taxon>
        <taxon>Neoptera</taxon>
        <taxon>Endopterygota</taxon>
        <taxon>Lepidoptera</taxon>
        <taxon>Glossata</taxon>
        <taxon>Ditrysia</taxon>
        <taxon>Tineoidea</taxon>
        <taxon>Psychidae</taxon>
        <taxon>Oiketicinae</taxon>
        <taxon>Eumeta</taxon>
    </lineage>
</organism>
<evidence type="ECO:0000313" key="2">
    <source>
        <dbReference type="Proteomes" id="UP000299102"/>
    </source>
</evidence>
<name>A0A4C1VHW4_EUMVA</name>
<evidence type="ECO:0000313" key="1">
    <source>
        <dbReference type="EMBL" id="GBP38081.1"/>
    </source>
</evidence>
<dbReference type="AlphaFoldDB" id="A0A4C1VHW4"/>
<proteinExistence type="predicted"/>
<reference evidence="1 2" key="1">
    <citation type="journal article" date="2019" name="Commun. Biol.">
        <title>The bagworm genome reveals a unique fibroin gene that provides high tensile strength.</title>
        <authorList>
            <person name="Kono N."/>
            <person name="Nakamura H."/>
            <person name="Ohtoshi R."/>
            <person name="Tomita M."/>
            <person name="Numata K."/>
            <person name="Arakawa K."/>
        </authorList>
    </citation>
    <scope>NUCLEOTIDE SEQUENCE [LARGE SCALE GENOMIC DNA]</scope>
</reference>